<evidence type="ECO:0000259" key="2">
    <source>
        <dbReference type="Pfam" id="PF13406"/>
    </source>
</evidence>
<dbReference type="GO" id="GO:0009253">
    <property type="term" value="P:peptidoglycan catabolic process"/>
    <property type="evidence" value="ECO:0007669"/>
    <property type="project" value="TreeGrafter"/>
</dbReference>
<feature type="domain" description="Transglycosylase SLT" evidence="2">
    <location>
        <begin position="25"/>
        <end position="318"/>
    </location>
</feature>
<dbReference type="SUPFAM" id="SSF53955">
    <property type="entry name" value="Lysozyme-like"/>
    <property type="match status" value="1"/>
</dbReference>
<dbReference type="InterPro" id="IPR043426">
    <property type="entry name" value="MltB-like"/>
</dbReference>
<comment type="caution">
    <text evidence="3">The sequence shown here is derived from an EMBL/GenBank/DDBJ whole genome shotgun (WGS) entry which is preliminary data.</text>
</comment>
<feature type="signal peptide" evidence="1">
    <location>
        <begin position="1"/>
        <end position="21"/>
    </location>
</feature>
<accession>A0A832J925</accession>
<dbReference type="Gene3D" id="1.10.530.10">
    <property type="match status" value="1"/>
</dbReference>
<reference evidence="3" key="1">
    <citation type="journal article" date="2020" name="mSystems">
        <title>Genome- and Community-Level Interaction Insights into Carbon Utilization and Element Cycling Functions of Hydrothermarchaeota in Hydrothermal Sediment.</title>
        <authorList>
            <person name="Zhou Z."/>
            <person name="Liu Y."/>
            <person name="Xu W."/>
            <person name="Pan J."/>
            <person name="Luo Z.H."/>
            <person name="Li M."/>
        </authorList>
    </citation>
    <scope>NUCLEOTIDE SEQUENCE [LARGE SCALE GENOMIC DNA]</scope>
    <source>
        <strain evidence="3">HyVt-505</strain>
    </source>
</reference>
<evidence type="ECO:0000313" key="3">
    <source>
        <dbReference type="EMBL" id="HHJ81048.1"/>
    </source>
</evidence>
<dbReference type="CDD" id="cd13399">
    <property type="entry name" value="Slt35-like"/>
    <property type="match status" value="1"/>
</dbReference>
<dbReference type="Gene3D" id="1.10.8.350">
    <property type="entry name" value="Bacterial muramidase"/>
    <property type="match status" value="1"/>
</dbReference>
<dbReference type="EMBL" id="DRNF01000340">
    <property type="protein sequence ID" value="HHJ81048.1"/>
    <property type="molecule type" value="Genomic_DNA"/>
</dbReference>
<gene>
    <name evidence="3" type="ORF">ENJ65_05395</name>
</gene>
<dbReference type="Proteomes" id="UP000885832">
    <property type="component" value="Unassembled WGS sequence"/>
</dbReference>
<feature type="chain" id="PRO_5032547700" evidence="1">
    <location>
        <begin position="22"/>
        <end position="322"/>
    </location>
</feature>
<dbReference type="FunFam" id="1.10.8.350:FF:000001">
    <property type="entry name" value="Lytic murein transglycosylase B"/>
    <property type="match status" value="1"/>
</dbReference>
<sequence length="322" mass="36312">MIQTVKWFFVVLLLVAGPAVAQQQSFEQWLAELRQEAIGKGISEQIFDSAFKGVKPIPRVIKLDRKQPEFTLTLEQYVSRVVPKRRINLGKKRLAANRELLDQVAAKYGVQPRFLVAFWGIETDFGRLTGGHSVIAAISTLAYDGRRSAFFRRQLLDALQILEEGHITPEKMTGSWAGAMGQAQFMPSTFRAYAVDFDGDNKIDLWGSKADVFASAANYLSRVGWNDDQTWGREVKLPEGFDQSHLGLETKKSLAEWDKLGVRRLSGKHLPARDMQASLIQPDEGKYVRSYLVYDNYRAIMNWNKSHKFAIAVGTLADAIGR</sequence>
<protein>
    <submittedName>
        <fullName evidence="3">Lytic murein transglycosylase</fullName>
    </submittedName>
</protein>
<dbReference type="InterPro" id="IPR023346">
    <property type="entry name" value="Lysozyme-like_dom_sf"/>
</dbReference>
<dbReference type="InterPro" id="IPR011970">
    <property type="entry name" value="MltB_2"/>
</dbReference>
<name>A0A832J925_9GAMM</name>
<keyword evidence="1" id="KW-0732">Signal</keyword>
<dbReference type="NCBIfam" id="TIGR02283">
    <property type="entry name" value="MltB_2"/>
    <property type="match status" value="1"/>
</dbReference>
<proteinExistence type="predicted"/>
<dbReference type="PANTHER" id="PTHR30163">
    <property type="entry name" value="MEMBRANE-BOUND LYTIC MUREIN TRANSGLYCOSYLASE B"/>
    <property type="match status" value="1"/>
</dbReference>
<dbReference type="PANTHER" id="PTHR30163:SF8">
    <property type="entry name" value="LYTIC MUREIN TRANSGLYCOSYLASE"/>
    <property type="match status" value="1"/>
</dbReference>
<dbReference type="GO" id="GO:0008933">
    <property type="term" value="F:peptidoglycan lytic transglycosylase activity"/>
    <property type="evidence" value="ECO:0007669"/>
    <property type="project" value="TreeGrafter"/>
</dbReference>
<organism evidence="3">
    <name type="scientific">Candidatus Tenderia electrophaga</name>
    <dbReference type="NCBI Taxonomy" id="1748243"/>
    <lineage>
        <taxon>Bacteria</taxon>
        <taxon>Pseudomonadati</taxon>
        <taxon>Pseudomonadota</taxon>
        <taxon>Gammaproteobacteria</taxon>
        <taxon>Candidatus Tenderiales</taxon>
        <taxon>Candidatus Tenderiaceae</taxon>
        <taxon>Candidatus Tenderia</taxon>
    </lineage>
</organism>
<evidence type="ECO:0000256" key="1">
    <source>
        <dbReference type="SAM" id="SignalP"/>
    </source>
</evidence>
<dbReference type="Pfam" id="PF13406">
    <property type="entry name" value="SLT_2"/>
    <property type="match status" value="1"/>
</dbReference>
<dbReference type="AlphaFoldDB" id="A0A832J925"/>
<dbReference type="InterPro" id="IPR031304">
    <property type="entry name" value="SLT_2"/>
</dbReference>